<gene>
    <name evidence="4" type="ORF">C0Z16_34360</name>
    <name evidence="3" type="ORF">LMG27174_05385</name>
</gene>
<evidence type="ECO:0000313" key="6">
    <source>
        <dbReference type="Proteomes" id="UP000494205"/>
    </source>
</evidence>
<proteinExistence type="predicted"/>
<name>A0A2N7VU26_9BURK</name>
<keyword evidence="5" id="KW-1185">Reference proteome</keyword>
<dbReference type="Gene3D" id="2.60.120.730">
    <property type="match status" value="2"/>
</dbReference>
<dbReference type="Proteomes" id="UP000235659">
    <property type="component" value="Unassembled WGS sequence"/>
</dbReference>
<evidence type="ECO:0000313" key="5">
    <source>
        <dbReference type="Proteomes" id="UP000235659"/>
    </source>
</evidence>
<dbReference type="AlphaFoldDB" id="A0A2N7VU26"/>
<evidence type="ECO:0000259" key="1">
    <source>
        <dbReference type="Pfam" id="PF18628"/>
    </source>
</evidence>
<accession>A0A2N7VU26</accession>
<dbReference type="RefSeq" id="WP_102636444.1">
    <property type="nucleotide sequence ID" value="NZ_CADIJZ010000023.1"/>
</dbReference>
<dbReference type="Pfam" id="PF25513">
    <property type="entry name" value="P2_C"/>
    <property type="match status" value="1"/>
</dbReference>
<dbReference type="EMBL" id="CADIJZ010000023">
    <property type="protein sequence ID" value="CAB3726159.1"/>
    <property type="molecule type" value="Genomic_DNA"/>
</dbReference>
<organism evidence="3 6">
    <name type="scientific">Paraburkholderia rhynchosiae</name>
    <dbReference type="NCBI Taxonomy" id="487049"/>
    <lineage>
        <taxon>Bacteria</taxon>
        <taxon>Pseudomonadati</taxon>
        <taxon>Pseudomonadota</taxon>
        <taxon>Betaproteobacteria</taxon>
        <taxon>Burkholderiales</taxon>
        <taxon>Burkholderiaceae</taxon>
        <taxon>Paraburkholderia</taxon>
    </lineage>
</organism>
<dbReference type="InterPro" id="IPR053751">
    <property type="entry name" value="Viral_Major_Capsid_sf"/>
</dbReference>
<evidence type="ECO:0000313" key="4">
    <source>
        <dbReference type="EMBL" id="PMS20668.1"/>
    </source>
</evidence>
<evidence type="ECO:0000313" key="3">
    <source>
        <dbReference type="EMBL" id="CAB3726159.1"/>
    </source>
</evidence>
<dbReference type="InterPro" id="IPR041377">
    <property type="entry name" value="P2_N"/>
</dbReference>
<dbReference type="EMBL" id="PNXY01000052">
    <property type="protein sequence ID" value="PMS20668.1"/>
    <property type="molecule type" value="Genomic_DNA"/>
</dbReference>
<reference evidence="3 6" key="2">
    <citation type="submission" date="2020-04" db="EMBL/GenBank/DDBJ databases">
        <authorList>
            <person name="De Canck E."/>
        </authorList>
    </citation>
    <scope>NUCLEOTIDE SEQUENCE [LARGE SCALE GENOMIC DNA]</scope>
    <source>
        <strain evidence="3 6">LMG 27174</strain>
    </source>
</reference>
<dbReference type="OrthoDB" id="8585537at2"/>
<protein>
    <submittedName>
        <fullName evidence="3">Uncharacterized protein</fullName>
    </submittedName>
</protein>
<dbReference type="Proteomes" id="UP000494205">
    <property type="component" value="Unassembled WGS sequence"/>
</dbReference>
<evidence type="ECO:0000259" key="2">
    <source>
        <dbReference type="Pfam" id="PF25513"/>
    </source>
</evidence>
<feature type="domain" description="Viral coat protein P2 N-terminal" evidence="1">
    <location>
        <begin position="5"/>
        <end position="129"/>
    </location>
</feature>
<sequence length="264" mass="28342">MLLVKNVPFNNVVANGLATVNLPIGMSYNKVILALGGTTFTKSMITNINVKVNGKIIYQALGSRLDLINQYRGLTAAAGFLTLDFTEPRAKSMIEQYVGNINTANGVSSLTIEVTIAGATAPTLDSYSEMGPPAQLGVIAKHIPFTQGFSSSGKIPMKLIDITNRGGIIKRIHFAHTGNLTMLEVKKNGIVIWDNVLTAVNSFWQGEYQKTAQTNLYTYDPCADNNYSNAVKTADATALEFNPTFGAADTVTAVVEVLDVLGNM</sequence>
<feature type="domain" description="Viral coat protein P2 C-terminal" evidence="2">
    <location>
        <begin position="140"/>
        <end position="261"/>
    </location>
</feature>
<reference evidence="4 5" key="1">
    <citation type="submission" date="2018-01" db="EMBL/GenBank/DDBJ databases">
        <title>Whole genome analyses suggest that Burkholderia sensu lato contains two further novel genera in the rhizoxinica-symbiotica group Mycetohabitans gen. nov., and Trinickia gen. nov.: implications for the evolution of diazotrophy and nodulation in the Burkholderiaceae.</title>
        <authorList>
            <person name="Estrada-de los Santos P."/>
            <person name="Palmer M."/>
            <person name="Chavez-Ramirez B."/>
            <person name="Beukes C."/>
            <person name="Steenkamp E.T."/>
            <person name="Hirsch A.M."/>
            <person name="Manyaka P."/>
            <person name="Maluk M."/>
            <person name="Lafos M."/>
            <person name="Crook M."/>
            <person name="Gross E."/>
            <person name="Simon M.F."/>
            <person name="Bueno dos Reis Junior F."/>
            <person name="Poole P.S."/>
            <person name="Venter S.N."/>
            <person name="James E.K."/>
        </authorList>
    </citation>
    <scope>NUCLEOTIDE SEQUENCE [LARGE SCALE GENOMIC DNA]</scope>
    <source>
        <strain evidence="4 5">WSM 3937</strain>
    </source>
</reference>
<dbReference type="Pfam" id="PF18628">
    <property type="entry name" value="P2_N"/>
    <property type="match status" value="1"/>
</dbReference>
<dbReference type="InterPro" id="IPR057915">
    <property type="entry name" value="P2_C"/>
</dbReference>